<comment type="caution">
    <text evidence="1">The sequence shown here is derived from an EMBL/GenBank/DDBJ whole genome shotgun (WGS) entry which is preliminary data.</text>
</comment>
<gene>
    <name evidence="1" type="ORF">GCM10012289_69400</name>
</gene>
<reference evidence="1" key="2">
    <citation type="submission" date="2020-09" db="EMBL/GenBank/DDBJ databases">
        <authorList>
            <person name="Sun Q."/>
            <person name="Zhou Y."/>
        </authorList>
    </citation>
    <scope>NUCLEOTIDE SEQUENCE</scope>
    <source>
        <strain evidence="1">CGMCC 4.7368</strain>
    </source>
</reference>
<dbReference type="AlphaFoldDB" id="A0A918DT96"/>
<sequence length="52" mass="5251">MKSTSPGRSFLSMVHMGHDLPSVLATIAPEGKPAEIAAATAPSCAAEQGRDG</sequence>
<accession>A0A918DT96</accession>
<dbReference type="Proteomes" id="UP000646523">
    <property type="component" value="Unassembled WGS sequence"/>
</dbReference>
<proteinExistence type="predicted"/>
<keyword evidence="2" id="KW-1185">Reference proteome</keyword>
<evidence type="ECO:0000313" key="1">
    <source>
        <dbReference type="EMBL" id="GGO81134.1"/>
    </source>
</evidence>
<name>A0A918DT96_9ACTN</name>
<organism evidence="1 2">
    <name type="scientific">Nonomuraea cavernae</name>
    <dbReference type="NCBI Taxonomy" id="2045107"/>
    <lineage>
        <taxon>Bacteria</taxon>
        <taxon>Bacillati</taxon>
        <taxon>Actinomycetota</taxon>
        <taxon>Actinomycetes</taxon>
        <taxon>Streptosporangiales</taxon>
        <taxon>Streptosporangiaceae</taxon>
        <taxon>Nonomuraea</taxon>
    </lineage>
</organism>
<protein>
    <submittedName>
        <fullName evidence="1">Uncharacterized protein</fullName>
    </submittedName>
</protein>
<evidence type="ECO:0000313" key="2">
    <source>
        <dbReference type="Proteomes" id="UP000646523"/>
    </source>
</evidence>
<reference evidence="1" key="1">
    <citation type="journal article" date="2014" name="Int. J. Syst. Evol. Microbiol.">
        <title>Complete genome sequence of Corynebacterium casei LMG S-19264T (=DSM 44701T), isolated from a smear-ripened cheese.</title>
        <authorList>
            <consortium name="US DOE Joint Genome Institute (JGI-PGF)"/>
            <person name="Walter F."/>
            <person name="Albersmeier A."/>
            <person name="Kalinowski J."/>
            <person name="Ruckert C."/>
        </authorList>
    </citation>
    <scope>NUCLEOTIDE SEQUENCE</scope>
    <source>
        <strain evidence="1">CGMCC 4.7368</strain>
    </source>
</reference>
<dbReference type="EMBL" id="BMNH01000035">
    <property type="protein sequence ID" value="GGO81134.1"/>
    <property type="molecule type" value="Genomic_DNA"/>
</dbReference>